<evidence type="ECO:0000259" key="2">
    <source>
        <dbReference type="Pfam" id="PF14659"/>
    </source>
</evidence>
<reference evidence="3 4" key="1">
    <citation type="submission" date="2020-08" db="EMBL/GenBank/DDBJ databases">
        <title>A Genomic Blueprint of the Chicken Gut Microbiome.</title>
        <authorList>
            <person name="Gilroy R."/>
            <person name="Ravi A."/>
            <person name="Getino M."/>
            <person name="Pursley I."/>
            <person name="Horton D.L."/>
            <person name="Alikhan N.-F."/>
            <person name="Baker D."/>
            <person name="Gharbi K."/>
            <person name="Hall N."/>
            <person name="Watson M."/>
            <person name="Adriaenssens E.M."/>
            <person name="Foster-Nyarko E."/>
            <person name="Jarju S."/>
            <person name="Secka A."/>
            <person name="Antonio M."/>
            <person name="Oren A."/>
            <person name="Chaudhuri R."/>
            <person name="La Ragione R.M."/>
            <person name="Hildebrand F."/>
            <person name="Pallen M.J."/>
        </authorList>
    </citation>
    <scope>NUCLEOTIDE SEQUENCE [LARGE SCALE GENOMIC DNA]</scope>
    <source>
        <strain evidence="3 4">Sa1BUA8</strain>
    </source>
</reference>
<name>A0A9D5U971_9CELL</name>
<dbReference type="Pfam" id="PF14659">
    <property type="entry name" value="Phage_int_SAM_3"/>
    <property type="match status" value="1"/>
</dbReference>
<dbReference type="EMBL" id="JACSPN010000009">
    <property type="protein sequence ID" value="MBE7700468.1"/>
    <property type="molecule type" value="Genomic_DNA"/>
</dbReference>
<dbReference type="InterPro" id="IPR004107">
    <property type="entry name" value="Integrase_SAM-like_N"/>
</dbReference>
<protein>
    <recommendedName>
        <fullName evidence="2">Integrase SAM-like N-terminal domain-containing protein</fullName>
    </recommendedName>
</protein>
<dbReference type="AlphaFoldDB" id="A0A9D5U971"/>
<dbReference type="GO" id="GO:0015074">
    <property type="term" value="P:DNA integration"/>
    <property type="evidence" value="ECO:0007669"/>
    <property type="project" value="InterPro"/>
</dbReference>
<keyword evidence="1" id="KW-0238">DNA-binding</keyword>
<sequence length="166" mass="17958">MRTYQTVAGTRYRIEYRVLVDPDDPEAGTARKGVGGFTIKGEAAKTLRAAVTVETGERLDTKVTVSQFAADWLTGSRTSPSTVETYGRCVRLHIDPHIGSVPLVDLRAARITRLYGDHEARGNHDRGKEGTGLGPNSVRKVHVLLVSILDGALAENLIATNPAKHS</sequence>
<keyword evidence="4" id="KW-1185">Reference proteome</keyword>
<evidence type="ECO:0000313" key="3">
    <source>
        <dbReference type="EMBL" id="MBE7700468.1"/>
    </source>
</evidence>
<gene>
    <name evidence="3" type="ORF">H9623_09150</name>
</gene>
<proteinExistence type="predicted"/>
<evidence type="ECO:0000313" key="4">
    <source>
        <dbReference type="Proteomes" id="UP000822993"/>
    </source>
</evidence>
<dbReference type="SUPFAM" id="SSF56349">
    <property type="entry name" value="DNA breaking-rejoining enzymes"/>
    <property type="match status" value="1"/>
</dbReference>
<dbReference type="Proteomes" id="UP000822993">
    <property type="component" value="Unassembled WGS sequence"/>
</dbReference>
<organism evidence="3 4">
    <name type="scientific">Oerskovia douganii</name>
    <dbReference type="NCBI Taxonomy" id="2762210"/>
    <lineage>
        <taxon>Bacteria</taxon>
        <taxon>Bacillati</taxon>
        <taxon>Actinomycetota</taxon>
        <taxon>Actinomycetes</taxon>
        <taxon>Micrococcales</taxon>
        <taxon>Cellulomonadaceae</taxon>
        <taxon>Oerskovia</taxon>
    </lineage>
</organism>
<feature type="domain" description="Integrase SAM-like N-terminal" evidence="2">
    <location>
        <begin position="64"/>
        <end position="113"/>
    </location>
</feature>
<dbReference type="Gene3D" id="1.10.150.130">
    <property type="match status" value="1"/>
</dbReference>
<evidence type="ECO:0000256" key="1">
    <source>
        <dbReference type="ARBA" id="ARBA00023125"/>
    </source>
</evidence>
<dbReference type="InterPro" id="IPR011010">
    <property type="entry name" value="DNA_brk_join_enz"/>
</dbReference>
<accession>A0A9D5U971</accession>
<dbReference type="InterPro" id="IPR010998">
    <property type="entry name" value="Integrase_recombinase_N"/>
</dbReference>
<comment type="caution">
    <text evidence="3">The sequence shown here is derived from an EMBL/GenBank/DDBJ whole genome shotgun (WGS) entry which is preliminary data.</text>
</comment>
<dbReference type="GO" id="GO:0003677">
    <property type="term" value="F:DNA binding"/>
    <property type="evidence" value="ECO:0007669"/>
    <property type="project" value="UniProtKB-KW"/>
</dbReference>